<feature type="transmembrane region" description="Helical" evidence="1">
    <location>
        <begin position="103"/>
        <end position="126"/>
    </location>
</feature>
<keyword evidence="1" id="KW-0812">Transmembrane</keyword>
<sequence>MSEAVGDGPHHPAAPLSVRRAVEQLTDGEWHRLHWASPLLKGGIAFIAILAFVLANLRERLVELVIGRSGGPTGPGGGGQGGGGDAGRTFNGDPISAIYETGFTGVAILIVIGVLLLAVALFAVAWRMHTFRIGVDAVEVRSGVVFRHNRQARLDRIQGIHITRPLFARLFGAARIELNVAGQDAKVELSYLGSRQVDELRRELLRRASGVQRAEVAAAVAAAATLPPAEQDREAGILNRRVHELLGPERDLDAAPPESVVKIGPLRILGSLVVSEFTLVLLLVVAALFFSTLVLHRYFILFLLLPSVLGSLGYYVRRFSKAARYSIAATSDGVRVGFGLLSTSNDTLPPGRIHAIEVTQPILWRPMGWWMIRINRAGHASGRAGSSAPHTLLLPVGRLADVEKVLALLLPGLAGADTQGLVMEGLVARGRAASGFSRAPRRAQWLRPFSWGRTGLARTDDAVLLRTGFFWRRLTVLPLARLQSVRVSQGPVRRMLDLAELHFNTIAGPVRAELGVIDRRAAVAVFTEVSAAVVEALGADGSHRWAS</sequence>
<accession>A0A3E0VEA0</accession>
<evidence type="ECO:0000313" key="4">
    <source>
        <dbReference type="Proteomes" id="UP000256709"/>
    </source>
</evidence>
<gene>
    <name evidence="3" type="ORF">B7R21_16180</name>
</gene>
<feature type="domain" description="YdbS-like PH" evidence="2">
    <location>
        <begin position="126"/>
        <end position="203"/>
    </location>
</feature>
<dbReference type="OrthoDB" id="3190163at2"/>
<evidence type="ECO:0000256" key="1">
    <source>
        <dbReference type="SAM" id="Phobius"/>
    </source>
</evidence>
<feature type="transmembrane region" description="Helical" evidence="1">
    <location>
        <begin position="268"/>
        <end position="290"/>
    </location>
</feature>
<feature type="transmembrane region" description="Helical" evidence="1">
    <location>
        <begin position="39"/>
        <end position="57"/>
    </location>
</feature>
<comment type="caution">
    <text evidence="3">The sequence shown here is derived from an EMBL/GenBank/DDBJ whole genome shotgun (WGS) entry which is preliminary data.</text>
</comment>
<organism evidence="3 4">
    <name type="scientific">Subtercola boreus</name>
    <dbReference type="NCBI Taxonomy" id="120213"/>
    <lineage>
        <taxon>Bacteria</taxon>
        <taxon>Bacillati</taxon>
        <taxon>Actinomycetota</taxon>
        <taxon>Actinomycetes</taxon>
        <taxon>Micrococcales</taxon>
        <taxon>Microbacteriaceae</taxon>
        <taxon>Subtercola</taxon>
    </lineage>
</organism>
<dbReference type="PANTHER" id="PTHR34473">
    <property type="entry name" value="UPF0699 TRANSMEMBRANE PROTEIN YDBS"/>
    <property type="match status" value="1"/>
</dbReference>
<evidence type="ECO:0000259" key="2">
    <source>
        <dbReference type="Pfam" id="PF03703"/>
    </source>
</evidence>
<proteinExistence type="predicted"/>
<dbReference type="AlphaFoldDB" id="A0A3E0VEA0"/>
<dbReference type="PANTHER" id="PTHR34473:SF2">
    <property type="entry name" value="UPF0699 TRANSMEMBRANE PROTEIN YDBT"/>
    <property type="match status" value="1"/>
</dbReference>
<protein>
    <recommendedName>
        <fullName evidence="2">YdbS-like PH domain-containing protein</fullName>
    </recommendedName>
</protein>
<dbReference type="EMBL" id="NBXA01000026">
    <property type="protein sequence ID" value="RFA07700.1"/>
    <property type="molecule type" value="Genomic_DNA"/>
</dbReference>
<keyword evidence="1" id="KW-1133">Transmembrane helix</keyword>
<evidence type="ECO:0000313" key="3">
    <source>
        <dbReference type="EMBL" id="RFA07700.1"/>
    </source>
</evidence>
<dbReference type="InterPro" id="IPR005182">
    <property type="entry name" value="YdbS-like_PH"/>
</dbReference>
<feature type="transmembrane region" description="Helical" evidence="1">
    <location>
        <begin position="296"/>
        <end position="316"/>
    </location>
</feature>
<feature type="domain" description="YdbS-like PH" evidence="2">
    <location>
        <begin position="452"/>
        <end position="519"/>
    </location>
</feature>
<name>A0A3E0VEA0_9MICO</name>
<dbReference type="Pfam" id="PF03703">
    <property type="entry name" value="bPH_2"/>
    <property type="match status" value="2"/>
</dbReference>
<dbReference type="RefSeq" id="WP_116284238.1">
    <property type="nucleotide sequence ID" value="NZ_NBXA01000026.1"/>
</dbReference>
<keyword evidence="1" id="KW-0472">Membrane</keyword>
<reference evidence="3 4" key="1">
    <citation type="submission" date="2017-04" db="EMBL/GenBank/DDBJ databases">
        <title>Comparative genome analysis of Subtercola boreus.</title>
        <authorList>
            <person name="Cho Y.-J."/>
            <person name="Cho A."/>
            <person name="Kim O.-S."/>
            <person name="Lee J.-I."/>
        </authorList>
    </citation>
    <scope>NUCLEOTIDE SEQUENCE [LARGE SCALE GENOMIC DNA]</scope>
    <source>
        <strain evidence="3 4">P27444</strain>
    </source>
</reference>
<dbReference type="Proteomes" id="UP000256709">
    <property type="component" value="Unassembled WGS sequence"/>
</dbReference>